<proteinExistence type="inferred from homology"/>
<evidence type="ECO:0000256" key="3">
    <source>
        <dbReference type="ARBA" id="ARBA00022475"/>
    </source>
</evidence>
<accession>A0A5E8A592</accession>
<dbReference type="GO" id="GO:0000271">
    <property type="term" value="P:polysaccharide biosynthetic process"/>
    <property type="evidence" value="ECO:0007669"/>
    <property type="project" value="UniProtKB-KW"/>
</dbReference>
<reference evidence="12 14" key="2">
    <citation type="submission" date="2019-09" db="EMBL/GenBank/DDBJ databases">
        <authorList>
            <person name="Dittami M. S."/>
        </authorList>
    </citation>
    <scope>NUCLEOTIDE SEQUENCE [LARGE SCALE GENOMIC DNA]</scope>
    <source>
        <strain evidence="12">SPHINGO391</strain>
    </source>
</reference>
<keyword evidence="13" id="KW-1185">Reference proteome</keyword>
<dbReference type="PANTHER" id="PTHR30576:SF4">
    <property type="entry name" value="UNDECAPRENYL-PHOSPHATE GALACTOSE PHOSPHOTRANSFERASE"/>
    <property type="match status" value="1"/>
</dbReference>
<evidence type="ECO:0000256" key="4">
    <source>
        <dbReference type="ARBA" id="ARBA00022679"/>
    </source>
</evidence>
<dbReference type="EMBL" id="QAOG01000003">
    <property type="protein sequence ID" value="PTQ60365.1"/>
    <property type="molecule type" value="Genomic_DNA"/>
</dbReference>
<evidence type="ECO:0000256" key="5">
    <source>
        <dbReference type="ARBA" id="ARBA00022692"/>
    </source>
</evidence>
<dbReference type="Pfam" id="PF02397">
    <property type="entry name" value="Bac_transf"/>
    <property type="match status" value="1"/>
</dbReference>
<evidence type="ECO:0000256" key="1">
    <source>
        <dbReference type="ARBA" id="ARBA00004236"/>
    </source>
</evidence>
<evidence type="ECO:0000313" key="13">
    <source>
        <dbReference type="Proteomes" id="UP000244189"/>
    </source>
</evidence>
<evidence type="ECO:0000256" key="8">
    <source>
        <dbReference type="ARBA" id="ARBA00023169"/>
    </source>
</evidence>
<evidence type="ECO:0000259" key="10">
    <source>
        <dbReference type="Pfam" id="PF02397"/>
    </source>
</evidence>
<dbReference type="AlphaFoldDB" id="A0A2T5GM01"/>
<keyword evidence="5 9" id="KW-0812">Transmembrane</keyword>
<organism evidence="11 13">
    <name type="scientific">Sphingomonas aurantiaca</name>
    <dbReference type="NCBI Taxonomy" id="185949"/>
    <lineage>
        <taxon>Bacteria</taxon>
        <taxon>Pseudomonadati</taxon>
        <taxon>Pseudomonadota</taxon>
        <taxon>Alphaproteobacteria</taxon>
        <taxon>Sphingomonadales</taxon>
        <taxon>Sphingomonadaceae</taxon>
        <taxon>Sphingomonas</taxon>
    </lineage>
</organism>
<keyword evidence="7 9" id="KW-0472">Membrane</keyword>
<dbReference type="EMBL" id="CABVLI010000044">
    <property type="protein sequence ID" value="VVT26435.1"/>
    <property type="molecule type" value="Genomic_DNA"/>
</dbReference>
<dbReference type="GO" id="GO:0005886">
    <property type="term" value="C:plasma membrane"/>
    <property type="evidence" value="ECO:0007669"/>
    <property type="project" value="UniProtKB-SubCell"/>
</dbReference>
<evidence type="ECO:0000313" key="12">
    <source>
        <dbReference type="EMBL" id="VVT26435.1"/>
    </source>
</evidence>
<dbReference type="InterPro" id="IPR003362">
    <property type="entry name" value="Bact_transf"/>
</dbReference>
<keyword evidence="8" id="KW-0270">Exopolysaccharide synthesis</keyword>
<evidence type="ECO:0000256" key="6">
    <source>
        <dbReference type="ARBA" id="ARBA00022989"/>
    </source>
</evidence>
<reference evidence="11 13" key="1">
    <citation type="submission" date="2018-04" db="EMBL/GenBank/DDBJ databases">
        <title>Genomic Encyclopedia of Type Strains, Phase III (KMG-III): the genomes of soil and plant-associated and newly described type strains.</title>
        <authorList>
            <person name="Whitman W."/>
        </authorList>
    </citation>
    <scope>NUCLEOTIDE SEQUENCE [LARGE SCALE GENOMIC DNA]</scope>
    <source>
        <strain evidence="11 13">MA101b</strain>
    </source>
</reference>
<protein>
    <submittedName>
        <fullName evidence="11">Exopolysaccharide production protein ExoY</fullName>
    </submittedName>
    <submittedName>
        <fullName evidence="12">Sugar transferase</fullName>
    </submittedName>
</protein>
<dbReference type="RefSeq" id="WP_321170172.1">
    <property type="nucleotide sequence ID" value="NZ_LR701528.1"/>
</dbReference>
<comment type="similarity">
    <text evidence="2">Belongs to the bacterial sugar transferase family.</text>
</comment>
<feature type="transmembrane region" description="Helical" evidence="9">
    <location>
        <begin position="43"/>
        <end position="66"/>
    </location>
</feature>
<sequence length="235" mass="26720">MTFYGDVRTRVRVHSGSNASSKSTDNFSVMRKVDGNLSRLVDIIFAGSAFLVFLPVIILLCIAISLQDGGSPLFMHRRIGRGGRMFPCLKLRTMVRDSEARLRRHLAENPAARAEWALDQKLRNDPRITPLGRFLRKSSLDELPQLLNVVWGQMSLVGPRPIVPAEVERYGRYMEFYCNLRPGITGLWQVSGRNDISYRRRVAMDTIYSRTRWVGGDIWIMVRTVPAVFASKGSF</sequence>
<evidence type="ECO:0000256" key="7">
    <source>
        <dbReference type="ARBA" id="ARBA00023136"/>
    </source>
</evidence>
<dbReference type="PANTHER" id="PTHR30576">
    <property type="entry name" value="COLANIC BIOSYNTHESIS UDP-GLUCOSE LIPID CARRIER TRANSFERASE"/>
    <property type="match status" value="1"/>
</dbReference>
<evidence type="ECO:0000256" key="9">
    <source>
        <dbReference type="SAM" id="Phobius"/>
    </source>
</evidence>
<dbReference type="Proteomes" id="UP000326857">
    <property type="component" value="Unassembled WGS sequence"/>
</dbReference>
<feature type="domain" description="Bacterial sugar transferase" evidence="10">
    <location>
        <begin position="39"/>
        <end position="229"/>
    </location>
</feature>
<dbReference type="Proteomes" id="UP000244189">
    <property type="component" value="Unassembled WGS sequence"/>
</dbReference>
<accession>A0A2T5GM01</accession>
<keyword evidence="3" id="KW-1003">Cell membrane</keyword>
<name>A0A2T5GM01_9SPHN</name>
<keyword evidence="4 12" id="KW-0808">Transferase</keyword>
<evidence type="ECO:0000313" key="14">
    <source>
        <dbReference type="Proteomes" id="UP000326857"/>
    </source>
</evidence>
<evidence type="ECO:0000313" key="11">
    <source>
        <dbReference type="EMBL" id="PTQ60365.1"/>
    </source>
</evidence>
<evidence type="ECO:0000256" key="2">
    <source>
        <dbReference type="ARBA" id="ARBA00006464"/>
    </source>
</evidence>
<comment type="subcellular location">
    <subcellularLocation>
        <location evidence="1">Cell membrane</location>
    </subcellularLocation>
</comment>
<dbReference type="GO" id="GO:0016780">
    <property type="term" value="F:phosphotransferase activity, for other substituted phosphate groups"/>
    <property type="evidence" value="ECO:0007669"/>
    <property type="project" value="TreeGrafter"/>
</dbReference>
<keyword evidence="6 9" id="KW-1133">Transmembrane helix</keyword>
<gene>
    <name evidence="11" type="ORF">C8J26_2077</name>
    <name evidence="12" type="ORF">SPHINGO391_490150</name>
</gene>